<accession>A0A0C3KXY2</accession>
<dbReference type="HOGENOM" id="CLU_1627755_0_0_1"/>
<evidence type="ECO:0000256" key="1">
    <source>
        <dbReference type="SAM" id="MobiDB-lite"/>
    </source>
</evidence>
<keyword evidence="3" id="KW-1185">Reference proteome</keyword>
<dbReference type="InterPro" id="IPR036638">
    <property type="entry name" value="HLH_DNA-bd_sf"/>
</dbReference>
<sequence>MNPSQGTEIQPKAIKQRVYRRREGDDFDELRYTVKQLDDHEPATRREILLEATRLLKKLRDENAALRRQVSMMSPTPGSGGNSFGSPGHPLSHDDPHGLRGGTLAASQGFARTNNAQVPATSQSHASNALLLSDSSMPEVVRLLRLLDGDFQRLSDDFAYDGN</sequence>
<reference evidence="2 3" key="1">
    <citation type="submission" date="2014-04" db="EMBL/GenBank/DDBJ databases">
        <authorList>
            <consortium name="DOE Joint Genome Institute"/>
            <person name="Kuo A."/>
            <person name="Kohler A."/>
            <person name="Costa M.D."/>
            <person name="Nagy L.G."/>
            <person name="Floudas D."/>
            <person name="Copeland A."/>
            <person name="Barry K.W."/>
            <person name="Cichocki N."/>
            <person name="Veneault-Fourrey C."/>
            <person name="LaButti K."/>
            <person name="Lindquist E.A."/>
            <person name="Lipzen A."/>
            <person name="Lundell T."/>
            <person name="Morin E."/>
            <person name="Murat C."/>
            <person name="Sun H."/>
            <person name="Tunlid A."/>
            <person name="Henrissat B."/>
            <person name="Grigoriev I.V."/>
            <person name="Hibbett D.S."/>
            <person name="Martin F."/>
            <person name="Nordberg H.P."/>
            <person name="Cantor M.N."/>
            <person name="Hua S.X."/>
        </authorList>
    </citation>
    <scope>NUCLEOTIDE SEQUENCE [LARGE SCALE GENOMIC DNA]</scope>
    <source>
        <strain evidence="2 3">Marx 270</strain>
    </source>
</reference>
<dbReference type="GO" id="GO:0046983">
    <property type="term" value="F:protein dimerization activity"/>
    <property type="evidence" value="ECO:0007669"/>
    <property type="project" value="InterPro"/>
</dbReference>
<protein>
    <submittedName>
        <fullName evidence="2">Uncharacterized protein</fullName>
    </submittedName>
</protein>
<gene>
    <name evidence="2" type="ORF">M404DRAFT_474470</name>
</gene>
<feature type="region of interest" description="Disordered" evidence="1">
    <location>
        <begin position="1"/>
        <end position="26"/>
    </location>
</feature>
<dbReference type="OrthoDB" id="2680604at2759"/>
<dbReference type="EMBL" id="KN831945">
    <property type="protein sequence ID" value="KIO14332.1"/>
    <property type="molecule type" value="Genomic_DNA"/>
</dbReference>
<proteinExistence type="predicted"/>
<evidence type="ECO:0000313" key="3">
    <source>
        <dbReference type="Proteomes" id="UP000054217"/>
    </source>
</evidence>
<organism evidence="2 3">
    <name type="scientific">Pisolithus tinctorius Marx 270</name>
    <dbReference type="NCBI Taxonomy" id="870435"/>
    <lineage>
        <taxon>Eukaryota</taxon>
        <taxon>Fungi</taxon>
        <taxon>Dikarya</taxon>
        <taxon>Basidiomycota</taxon>
        <taxon>Agaricomycotina</taxon>
        <taxon>Agaricomycetes</taxon>
        <taxon>Agaricomycetidae</taxon>
        <taxon>Boletales</taxon>
        <taxon>Sclerodermatineae</taxon>
        <taxon>Pisolithaceae</taxon>
        <taxon>Pisolithus</taxon>
    </lineage>
</organism>
<dbReference type="SUPFAM" id="SSF47459">
    <property type="entry name" value="HLH, helix-loop-helix DNA-binding domain"/>
    <property type="match status" value="1"/>
</dbReference>
<dbReference type="Proteomes" id="UP000054217">
    <property type="component" value="Unassembled WGS sequence"/>
</dbReference>
<dbReference type="AlphaFoldDB" id="A0A0C3KXY2"/>
<evidence type="ECO:0000313" key="2">
    <source>
        <dbReference type="EMBL" id="KIO14332.1"/>
    </source>
</evidence>
<reference evidence="3" key="2">
    <citation type="submission" date="2015-01" db="EMBL/GenBank/DDBJ databases">
        <title>Evolutionary Origins and Diversification of the Mycorrhizal Mutualists.</title>
        <authorList>
            <consortium name="DOE Joint Genome Institute"/>
            <consortium name="Mycorrhizal Genomics Consortium"/>
            <person name="Kohler A."/>
            <person name="Kuo A."/>
            <person name="Nagy L.G."/>
            <person name="Floudas D."/>
            <person name="Copeland A."/>
            <person name="Barry K.W."/>
            <person name="Cichocki N."/>
            <person name="Veneault-Fourrey C."/>
            <person name="LaButti K."/>
            <person name="Lindquist E.A."/>
            <person name="Lipzen A."/>
            <person name="Lundell T."/>
            <person name="Morin E."/>
            <person name="Murat C."/>
            <person name="Riley R."/>
            <person name="Ohm R."/>
            <person name="Sun H."/>
            <person name="Tunlid A."/>
            <person name="Henrissat B."/>
            <person name="Grigoriev I.V."/>
            <person name="Hibbett D.S."/>
            <person name="Martin F."/>
        </authorList>
    </citation>
    <scope>NUCLEOTIDE SEQUENCE [LARGE SCALE GENOMIC DNA]</scope>
    <source>
        <strain evidence="3">Marx 270</strain>
    </source>
</reference>
<dbReference type="InParanoid" id="A0A0C3KXY2"/>
<feature type="region of interest" description="Disordered" evidence="1">
    <location>
        <begin position="71"/>
        <end position="103"/>
    </location>
</feature>
<name>A0A0C3KXY2_PISTI</name>